<keyword evidence="1" id="KW-0175">Coiled coil</keyword>
<comment type="caution">
    <text evidence="2">The sequence shown here is derived from an EMBL/GenBank/DDBJ whole genome shotgun (WGS) entry which is preliminary data.</text>
</comment>
<gene>
    <name evidence="2" type="ORF">QBC40DRAFT_177996</name>
</gene>
<reference evidence="2" key="2">
    <citation type="submission" date="2023-05" db="EMBL/GenBank/DDBJ databases">
        <authorList>
            <consortium name="Lawrence Berkeley National Laboratory"/>
            <person name="Steindorff A."/>
            <person name="Hensen N."/>
            <person name="Bonometti L."/>
            <person name="Westerberg I."/>
            <person name="Brannstrom I.O."/>
            <person name="Guillou S."/>
            <person name="Cros-Aarteil S."/>
            <person name="Calhoun S."/>
            <person name="Haridas S."/>
            <person name="Kuo A."/>
            <person name="Mondo S."/>
            <person name="Pangilinan J."/>
            <person name="Riley R."/>
            <person name="Labutti K."/>
            <person name="Andreopoulos B."/>
            <person name="Lipzen A."/>
            <person name="Chen C."/>
            <person name="Yanf M."/>
            <person name="Daum C."/>
            <person name="Ng V."/>
            <person name="Clum A."/>
            <person name="Ohm R."/>
            <person name="Martin F."/>
            <person name="Silar P."/>
            <person name="Natvig D."/>
            <person name="Lalanne C."/>
            <person name="Gautier V."/>
            <person name="Ament-Velasquez S.L."/>
            <person name="Kruys A."/>
            <person name="Hutchinson M.I."/>
            <person name="Powell A.J."/>
            <person name="Barry K."/>
            <person name="Miller A.N."/>
            <person name="Grigoriev I.V."/>
            <person name="Debuchy R."/>
            <person name="Gladieux P."/>
            <person name="Thoren M.H."/>
            <person name="Johannesson H."/>
        </authorList>
    </citation>
    <scope>NUCLEOTIDE SEQUENCE</scope>
    <source>
        <strain evidence="2">CBS 315.58</strain>
    </source>
</reference>
<proteinExistence type="predicted"/>
<sequence length="308" mass="35266">MSYNIPGAYPSGEREHARLARQLAYAKEDLELKKGELASAMHTLKVQKGEIFDLNYKVSLSTQRAEAAENCLRQTAAQHRETLDELHLARQAYSNSAFKIREAERARDEVTEKFRQMSLVHCPMVEELAKTRQTLSSTEAWLKEAVAARDEARKSLNLSRQLWDCEKDNLGTNYKISQTQLATALNRAEVAEVRIKEFEKVAHETGDLLVHSVNELREAQKYRHLYRESEVDVQKHKVLLANLEIDLQNARKARDAAAQDLLKIRFDKLANKKEAGFVQPVEVRAGEAHQGRCRRESISYKYTESTTI</sequence>
<dbReference type="Proteomes" id="UP001303160">
    <property type="component" value="Unassembled WGS sequence"/>
</dbReference>
<dbReference type="EMBL" id="MU863941">
    <property type="protein sequence ID" value="KAK4198791.1"/>
    <property type="molecule type" value="Genomic_DNA"/>
</dbReference>
<organism evidence="2 3">
    <name type="scientific">Triangularia verruculosa</name>
    <dbReference type="NCBI Taxonomy" id="2587418"/>
    <lineage>
        <taxon>Eukaryota</taxon>
        <taxon>Fungi</taxon>
        <taxon>Dikarya</taxon>
        <taxon>Ascomycota</taxon>
        <taxon>Pezizomycotina</taxon>
        <taxon>Sordariomycetes</taxon>
        <taxon>Sordariomycetidae</taxon>
        <taxon>Sordariales</taxon>
        <taxon>Podosporaceae</taxon>
        <taxon>Triangularia</taxon>
    </lineage>
</organism>
<protein>
    <submittedName>
        <fullName evidence="2">Uncharacterized protein</fullName>
    </submittedName>
</protein>
<accession>A0AAN6XEH6</accession>
<dbReference type="AlphaFoldDB" id="A0AAN6XEH6"/>
<keyword evidence="3" id="KW-1185">Reference proteome</keyword>
<evidence type="ECO:0000313" key="3">
    <source>
        <dbReference type="Proteomes" id="UP001303160"/>
    </source>
</evidence>
<name>A0AAN6XEH6_9PEZI</name>
<reference evidence="2" key="1">
    <citation type="journal article" date="2023" name="Mol. Phylogenet. Evol.">
        <title>Genome-scale phylogeny and comparative genomics of the fungal order Sordariales.</title>
        <authorList>
            <person name="Hensen N."/>
            <person name="Bonometti L."/>
            <person name="Westerberg I."/>
            <person name="Brannstrom I.O."/>
            <person name="Guillou S."/>
            <person name="Cros-Aarteil S."/>
            <person name="Calhoun S."/>
            <person name="Haridas S."/>
            <person name="Kuo A."/>
            <person name="Mondo S."/>
            <person name="Pangilinan J."/>
            <person name="Riley R."/>
            <person name="LaButti K."/>
            <person name="Andreopoulos B."/>
            <person name="Lipzen A."/>
            <person name="Chen C."/>
            <person name="Yan M."/>
            <person name="Daum C."/>
            <person name="Ng V."/>
            <person name="Clum A."/>
            <person name="Steindorff A."/>
            <person name="Ohm R.A."/>
            <person name="Martin F."/>
            <person name="Silar P."/>
            <person name="Natvig D.O."/>
            <person name="Lalanne C."/>
            <person name="Gautier V."/>
            <person name="Ament-Velasquez S.L."/>
            <person name="Kruys A."/>
            <person name="Hutchinson M.I."/>
            <person name="Powell A.J."/>
            <person name="Barry K."/>
            <person name="Miller A.N."/>
            <person name="Grigoriev I.V."/>
            <person name="Debuchy R."/>
            <person name="Gladieux P."/>
            <person name="Hiltunen Thoren M."/>
            <person name="Johannesson H."/>
        </authorList>
    </citation>
    <scope>NUCLEOTIDE SEQUENCE</scope>
    <source>
        <strain evidence="2">CBS 315.58</strain>
    </source>
</reference>
<evidence type="ECO:0000256" key="1">
    <source>
        <dbReference type="SAM" id="Coils"/>
    </source>
</evidence>
<feature type="coiled-coil region" evidence="1">
    <location>
        <begin position="233"/>
        <end position="260"/>
    </location>
</feature>
<evidence type="ECO:0000313" key="2">
    <source>
        <dbReference type="EMBL" id="KAK4198791.1"/>
    </source>
</evidence>